<keyword evidence="2" id="KW-0723">Serine/threonine-protein kinase</keyword>
<keyword evidence="4" id="KW-0547">Nucleotide-binding</keyword>
<protein>
    <recommendedName>
        <fullName evidence="1">non-specific serine/threonine protein kinase</fullName>
        <ecNumber evidence="1">2.7.11.1</ecNumber>
    </recommendedName>
</protein>
<dbReference type="SMART" id="SM00220">
    <property type="entry name" value="S_TKc"/>
    <property type="match status" value="1"/>
</dbReference>
<evidence type="ECO:0000259" key="9">
    <source>
        <dbReference type="PROSITE" id="PS50011"/>
    </source>
</evidence>
<organism evidence="10">
    <name type="scientific">Triticum urartu</name>
    <name type="common">Red wild einkorn</name>
    <name type="synonym">Crithodium urartu</name>
    <dbReference type="NCBI Taxonomy" id="4572"/>
    <lineage>
        <taxon>Eukaryota</taxon>
        <taxon>Viridiplantae</taxon>
        <taxon>Streptophyta</taxon>
        <taxon>Embryophyta</taxon>
        <taxon>Tracheophyta</taxon>
        <taxon>Spermatophyta</taxon>
        <taxon>Magnoliopsida</taxon>
        <taxon>Liliopsida</taxon>
        <taxon>Poales</taxon>
        <taxon>Poaceae</taxon>
        <taxon>BOP clade</taxon>
        <taxon>Pooideae</taxon>
        <taxon>Triticodae</taxon>
        <taxon>Triticeae</taxon>
        <taxon>Triticinae</taxon>
        <taxon>Triticum</taxon>
    </lineage>
</organism>
<evidence type="ECO:0000256" key="4">
    <source>
        <dbReference type="ARBA" id="ARBA00022741"/>
    </source>
</evidence>
<dbReference type="GO" id="GO:0004674">
    <property type="term" value="F:protein serine/threonine kinase activity"/>
    <property type="evidence" value="ECO:0007669"/>
    <property type="project" value="UniProtKB-KW"/>
</dbReference>
<dbReference type="Gene3D" id="1.10.510.10">
    <property type="entry name" value="Transferase(Phosphotransferase) domain 1"/>
    <property type="match status" value="1"/>
</dbReference>
<evidence type="ECO:0000256" key="1">
    <source>
        <dbReference type="ARBA" id="ARBA00012513"/>
    </source>
</evidence>
<dbReference type="PROSITE" id="PS00108">
    <property type="entry name" value="PROTEIN_KINASE_ST"/>
    <property type="match status" value="1"/>
</dbReference>
<dbReference type="EC" id="2.7.11.1" evidence="1"/>
<dbReference type="AlphaFoldDB" id="M7YTY6"/>
<dbReference type="SUPFAM" id="SSF56112">
    <property type="entry name" value="Protein kinase-like (PK-like)"/>
    <property type="match status" value="1"/>
</dbReference>
<dbReference type="InterPro" id="IPR011009">
    <property type="entry name" value="Kinase-like_dom_sf"/>
</dbReference>
<dbReference type="GO" id="GO:0005524">
    <property type="term" value="F:ATP binding"/>
    <property type="evidence" value="ECO:0007669"/>
    <property type="project" value="UniProtKB-KW"/>
</dbReference>
<dbReference type="InterPro" id="IPR008271">
    <property type="entry name" value="Ser/Thr_kinase_AS"/>
</dbReference>
<evidence type="ECO:0000256" key="7">
    <source>
        <dbReference type="ARBA" id="ARBA00047899"/>
    </source>
</evidence>
<dbReference type="Pfam" id="PF00069">
    <property type="entry name" value="Pkinase"/>
    <property type="match status" value="1"/>
</dbReference>
<dbReference type="EMBL" id="KD185434">
    <property type="protein sequence ID" value="EMS54148.1"/>
    <property type="molecule type" value="Genomic_DNA"/>
</dbReference>
<name>M7YTY6_TRIUA</name>
<reference evidence="10" key="1">
    <citation type="journal article" date="2013" name="Nature">
        <title>Draft genome of the wheat A-genome progenitor Triticum urartu.</title>
        <authorList>
            <person name="Ling H.Q."/>
            <person name="Zhao S."/>
            <person name="Liu D."/>
            <person name="Wang J."/>
            <person name="Sun H."/>
            <person name="Zhang C."/>
            <person name="Fan H."/>
            <person name="Li D."/>
            <person name="Dong L."/>
            <person name="Tao Y."/>
            <person name="Gao C."/>
            <person name="Wu H."/>
            <person name="Li Y."/>
            <person name="Cui Y."/>
            <person name="Guo X."/>
            <person name="Zheng S."/>
            <person name="Wang B."/>
            <person name="Yu K."/>
            <person name="Liang Q."/>
            <person name="Yang W."/>
            <person name="Lou X."/>
            <person name="Chen J."/>
            <person name="Feng M."/>
            <person name="Jian J."/>
            <person name="Zhang X."/>
            <person name="Luo G."/>
            <person name="Jiang Y."/>
            <person name="Liu J."/>
            <person name="Wang Z."/>
            <person name="Sha Y."/>
            <person name="Zhang B."/>
            <person name="Wu H."/>
            <person name="Tang D."/>
            <person name="Shen Q."/>
            <person name="Xue P."/>
            <person name="Zou S."/>
            <person name="Wang X."/>
            <person name="Liu X."/>
            <person name="Wang F."/>
            <person name="Yang Y."/>
            <person name="An X."/>
            <person name="Dong Z."/>
            <person name="Zhang K."/>
            <person name="Zhang X."/>
            <person name="Luo M.C."/>
            <person name="Dvorak J."/>
            <person name="Tong Y."/>
            <person name="Wang J."/>
            <person name="Yang H."/>
            <person name="Li Z."/>
            <person name="Wang D."/>
            <person name="Zhang A."/>
            <person name="Wang J."/>
        </authorList>
    </citation>
    <scope>NUCLEOTIDE SEQUENCE</scope>
</reference>
<evidence type="ECO:0000256" key="8">
    <source>
        <dbReference type="ARBA" id="ARBA00048679"/>
    </source>
</evidence>
<sequence>MATPSLVLPKELPYEFLKKITDDFSDDRKISDSPFGILYKGINPDDGKVIAVKKLQENAPMPPNKAFAQEVQNVMALKHDNIVQLVGFCSETTKRLVQFDKRYIQADITESLICYEYLPNGSLQKNLFGTKGDKVVSSVKPDIDWDTRFTIIKGICHGLRFLHKLDIPIIHMDLKPENILLDANMVPKIADFALSRVREKWTKEEHIASKYPSLEYGCLQQVLACINIGLKCVAIDRKLRPSIVDIVDMLNGLGSR</sequence>
<evidence type="ECO:0000313" key="10">
    <source>
        <dbReference type="EMBL" id="EMS54148.1"/>
    </source>
</evidence>
<dbReference type="PROSITE" id="PS50011">
    <property type="entry name" value="PROTEIN_KINASE_DOM"/>
    <property type="match status" value="1"/>
</dbReference>
<evidence type="ECO:0000256" key="6">
    <source>
        <dbReference type="ARBA" id="ARBA00022840"/>
    </source>
</evidence>
<comment type="catalytic activity">
    <reaction evidence="8">
        <text>L-seryl-[protein] + ATP = O-phospho-L-seryl-[protein] + ADP + H(+)</text>
        <dbReference type="Rhea" id="RHEA:17989"/>
        <dbReference type="Rhea" id="RHEA-COMP:9863"/>
        <dbReference type="Rhea" id="RHEA-COMP:11604"/>
        <dbReference type="ChEBI" id="CHEBI:15378"/>
        <dbReference type="ChEBI" id="CHEBI:29999"/>
        <dbReference type="ChEBI" id="CHEBI:30616"/>
        <dbReference type="ChEBI" id="CHEBI:83421"/>
        <dbReference type="ChEBI" id="CHEBI:456216"/>
        <dbReference type="EC" id="2.7.11.1"/>
    </reaction>
</comment>
<dbReference type="PANTHER" id="PTHR47975">
    <property type="entry name" value="S-LOCUS LECTIN KINASE FAMILY PROTEIN"/>
    <property type="match status" value="1"/>
</dbReference>
<keyword evidence="10" id="KW-0675">Receptor</keyword>
<evidence type="ECO:0000256" key="2">
    <source>
        <dbReference type="ARBA" id="ARBA00022527"/>
    </source>
</evidence>
<keyword evidence="5 10" id="KW-0418">Kinase</keyword>
<dbReference type="FunFam" id="1.10.510.10:FF:001023">
    <property type="entry name" value="Os07g0541700 protein"/>
    <property type="match status" value="1"/>
</dbReference>
<accession>M7YTY6</accession>
<evidence type="ECO:0000256" key="5">
    <source>
        <dbReference type="ARBA" id="ARBA00022777"/>
    </source>
</evidence>
<keyword evidence="3" id="KW-0808">Transferase</keyword>
<dbReference type="PANTHER" id="PTHR47975:SF50">
    <property type="entry name" value="PROTEIN KINASE DOMAIN-CONTAINING PROTEIN"/>
    <property type="match status" value="1"/>
</dbReference>
<comment type="catalytic activity">
    <reaction evidence="7">
        <text>L-threonyl-[protein] + ATP = O-phospho-L-threonyl-[protein] + ADP + H(+)</text>
        <dbReference type="Rhea" id="RHEA:46608"/>
        <dbReference type="Rhea" id="RHEA-COMP:11060"/>
        <dbReference type="Rhea" id="RHEA-COMP:11605"/>
        <dbReference type="ChEBI" id="CHEBI:15378"/>
        <dbReference type="ChEBI" id="CHEBI:30013"/>
        <dbReference type="ChEBI" id="CHEBI:30616"/>
        <dbReference type="ChEBI" id="CHEBI:61977"/>
        <dbReference type="ChEBI" id="CHEBI:456216"/>
        <dbReference type="EC" id="2.7.11.1"/>
    </reaction>
</comment>
<gene>
    <name evidence="10" type="ORF">TRIUR3_10563</name>
</gene>
<dbReference type="InterPro" id="IPR000719">
    <property type="entry name" value="Prot_kinase_dom"/>
</dbReference>
<dbReference type="OMA" id="TTGEQNC"/>
<dbReference type="Gene3D" id="3.30.200.20">
    <property type="entry name" value="Phosphorylase Kinase, domain 1"/>
    <property type="match status" value="1"/>
</dbReference>
<proteinExistence type="predicted"/>
<keyword evidence="6" id="KW-0067">ATP-binding</keyword>
<feature type="domain" description="Protein kinase" evidence="9">
    <location>
        <begin position="24"/>
        <end position="256"/>
    </location>
</feature>
<evidence type="ECO:0000256" key="3">
    <source>
        <dbReference type="ARBA" id="ARBA00022679"/>
    </source>
</evidence>